<evidence type="ECO:0000259" key="8">
    <source>
        <dbReference type="Pfam" id="PF00078"/>
    </source>
</evidence>
<evidence type="ECO:0000256" key="2">
    <source>
        <dbReference type="ARBA" id="ARBA00022695"/>
    </source>
</evidence>
<dbReference type="Gene3D" id="3.10.10.10">
    <property type="entry name" value="HIV Type 1 Reverse Transcriptase, subunit A, domain 1"/>
    <property type="match status" value="1"/>
</dbReference>
<dbReference type="CDD" id="cd01647">
    <property type="entry name" value="RT_LTR"/>
    <property type="match status" value="1"/>
</dbReference>
<feature type="domain" description="Reverse transcriptase" evidence="8">
    <location>
        <begin position="954"/>
        <end position="1076"/>
    </location>
</feature>
<dbReference type="GO" id="GO:0016787">
    <property type="term" value="F:hydrolase activity"/>
    <property type="evidence" value="ECO:0007669"/>
    <property type="project" value="UniProtKB-KW"/>
</dbReference>
<evidence type="ECO:0000256" key="7">
    <source>
        <dbReference type="SAM" id="MobiDB-lite"/>
    </source>
</evidence>
<dbReference type="InterPro" id="IPR043502">
    <property type="entry name" value="DNA/RNA_pol_sf"/>
</dbReference>
<keyword evidence="6 11" id="KW-0695">RNA-directed DNA polymerase</keyword>
<dbReference type="Pfam" id="PF00078">
    <property type="entry name" value="RVT_1"/>
    <property type="match status" value="1"/>
</dbReference>
<evidence type="ECO:0000256" key="4">
    <source>
        <dbReference type="ARBA" id="ARBA00022759"/>
    </source>
</evidence>
<dbReference type="InterPro" id="IPR003337">
    <property type="entry name" value="Trehalose_PPase"/>
</dbReference>
<dbReference type="Pfam" id="PF17917">
    <property type="entry name" value="RT_RNaseH"/>
    <property type="match status" value="1"/>
</dbReference>
<reference evidence="11" key="1">
    <citation type="journal article" date="2019" name="Sci. Rep.">
        <title>Draft genome of Tanacetum cinerariifolium, the natural source of mosquito coil.</title>
        <authorList>
            <person name="Yamashiro T."/>
            <person name="Shiraishi A."/>
            <person name="Satake H."/>
            <person name="Nakayama K."/>
        </authorList>
    </citation>
    <scope>NUCLEOTIDE SEQUENCE</scope>
</reference>
<dbReference type="CDD" id="cd09274">
    <property type="entry name" value="RNase_HI_RT_Ty3"/>
    <property type="match status" value="1"/>
</dbReference>
<dbReference type="InterPro" id="IPR000477">
    <property type="entry name" value="RT_dom"/>
</dbReference>
<dbReference type="PANTHER" id="PTHR37984:SF5">
    <property type="entry name" value="PROTEIN NYNRIN-LIKE"/>
    <property type="match status" value="1"/>
</dbReference>
<dbReference type="InterPro" id="IPR050951">
    <property type="entry name" value="Retrovirus_Pol_polyprotein"/>
</dbReference>
<name>A0A699GS17_TANCI</name>
<feature type="region of interest" description="Disordered" evidence="7">
    <location>
        <begin position="81"/>
        <end position="112"/>
    </location>
</feature>
<evidence type="ECO:0000256" key="6">
    <source>
        <dbReference type="ARBA" id="ARBA00022918"/>
    </source>
</evidence>
<keyword evidence="4" id="KW-0255">Endonuclease</keyword>
<sequence>MERSWCIANSETINIANISSLVVDDDPNDRVPFFFESFALSLPRTNKRKSRELLAVRTQVMDVEMQHTTTQDLRLDKVEGNSHSKLQTQVKERSRKGQNRIKTGQKREAWRSQERNIKRPLSRITSERVTFLIAACKASNCDDSAPPLGYHLRIARQSIRGDLVSDVQSAFIADGQILHGPFILNELISWCKSKKSKAMIFKVDFEKAYDSVRWDYLDDILNKFRFGGRWRGWIQGKKEGNGEDMLFWEELWMGDKALKFQYARLMPRGGVEYEQHSDLSSRINSLELAQMQDHWYWSLMGTSIFSVKSVRNFINDFMLVSDEVPTRWVKMILIKVNIFAWRVRMDKLPIRLDLSFRGMEIPSILCLICDVEVESISHLLFLCSMARDILSKVFQWWSLDSTSFLSYEDWLSWFTDIRISKQMRLSVPWHGDLTVVAMSGQMPFVDALLALCLFCDYDRSLDSEIVRNLARQPIGFAAMLVYPFFSISYLSKPHTMRANAANVEGQVDVCYNGSVESCLPPNNWSVPYCSTWDPAMAATDLTHRIYQRTDALDAAVKNHCFHWQGSWIQCCFYVVLECVLAPVATVGTFPLEIPAISVAADPFCIHFDCSRKVDQFKEMELKLHLEVKEALKSLCEDLKTTIVVLSGCHHSILDKNFKEFNIWLGAEYGVFLRIPNKKWIKNLPEVNIVGAITGVWDCWQASALKGSLGPFKSTVCLKRHCCRFVNIANNKSGSALIDVYAGELTLRVNNEAVTFNLDQTLRYSANYNDMTTNRIDVIDMVVKSILKKFSAKNDKSSIDEPPEVELKDLPPHLEYAFLEGDDKLPVIIAKDLSVMEKAALIKVLKSHKQAIAWKLSDIKSINPEFCTRKILMEDDFKPAFQHQRRVNPKINDVIKMEVKKLLDAGLIYPISDSPWVSPVHCVPKKGGFTVVENEENELIPTRLVIGWRVCIDYPRNEYYCFLDGFSSYFQIPIDPKDQEKTTFTCPYRTFAYRRMPFGLCNTPGTFQRCMMAIFHDKIEKTIEVFMDDFSVFVNSFETCLSHLEKMLKRFEDTNLCLNWEKSHFMVKEGIFPGHKISKNGIEVDKAKVDVIAMLPHPTTVKGIRSFLGHVGFYRRFIQDFSKIARPMTRLLKKDTPFFFSKECVEAFQTLKRKLIEAPILIALDWELPFELMCDASDFAIGAVLGQCQEKHFRPIHYASKTMTEAESHYTTTEKEISAVVYAFVKFQSYLILNKSIVYTDHSALKYLFAKKDSRARLLRWVLLLQEFKFKVIDTKGAENLMADHLSRLKNPHQNVLDPKEINEALPLETLNMYLFVVMIVPRGLPILQVTTRGMSLLKGRRPSKRTSSSKIKPLIFSMLATKDPSGDTMARTTPPKRERFRNEIKCLKIPSKFAKFLTFRASISWGRSRLHEGTTFKTPIGCSPYKLVYGKACHLPIELEHKAYWALKHCNYDLLTAGDHCKFQLNELNELRDQAYENSLIYKEKTKRLHDSKIKDRVFNIGD</sequence>
<dbReference type="InterPro" id="IPR043128">
    <property type="entry name" value="Rev_trsase/Diguanyl_cyclase"/>
</dbReference>
<dbReference type="GO" id="GO:0003964">
    <property type="term" value="F:RNA-directed DNA polymerase activity"/>
    <property type="evidence" value="ECO:0007669"/>
    <property type="project" value="UniProtKB-KW"/>
</dbReference>
<dbReference type="InterPro" id="IPR026960">
    <property type="entry name" value="RVT-Znf"/>
</dbReference>
<accession>A0A699GS17</accession>
<keyword evidence="2" id="KW-0548">Nucleotidyltransferase</keyword>
<dbReference type="FunFam" id="3.30.70.270:FF:000020">
    <property type="entry name" value="Transposon Tf2-6 polyprotein-like Protein"/>
    <property type="match status" value="1"/>
</dbReference>
<evidence type="ECO:0000259" key="9">
    <source>
        <dbReference type="Pfam" id="PF13966"/>
    </source>
</evidence>
<feature type="domain" description="Reverse transcriptase RNase H-like" evidence="10">
    <location>
        <begin position="1164"/>
        <end position="1267"/>
    </location>
</feature>
<dbReference type="Pfam" id="PF13966">
    <property type="entry name" value="zf-RVT"/>
    <property type="match status" value="1"/>
</dbReference>
<evidence type="ECO:0000259" key="10">
    <source>
        <dbReference type="Pfam" id="PF17917"/>
    </source>
</evidence>
<comment type="caution">
    <text evidence="11">The sequence shown here is derived from an EMBL/GenBank/DDBJ whole genome shotgun (WGS) entry which is preliminary data.</text>
</comment>
<proteinExistence type="predicted"/>
<dbReference type="PANTHER" id="PTHR37984">
    <property type="entry name" value="PROTEIN CBG26694"/>
    <property type="match status" value="1"/>
</dbReference>
<dbReference type="GO" id="GO:0004519">
    <property type="term" value="F:endonuclease activity"/>
    <property type="evidence" value="ECO:0007669"/>
    <property type="project" value="UniProtKB-KW"/>
</dbReference>
<feature type="domain" description="Reverse transcriptase zinc-binding" evidence="9">
    <location>
        <begin position="305"/>
        <end position="388"/>
    </location>
</feature>
<keyword evidence="3" id="KW-0540">Nuclease</keyword>
<dbReference type="GO" id="GO:0005992">
    <property type="term" value="P:trehalose biosynthetic process"/>
    <property type="evidence" value="ECO:0007669"/>
    <property type="project" value="InterPro"/>
</dbReference>
<dbReference type="FunFam" id="3.10.20.370:FF:000001">
    <property type="entry name" value="Retrovirus-related Pol polyprotein from transposon 17.6-like protein"/>
    <property type="match status" value="1"/>
</dbReference>
<gene>
    <name evidence="11" type="ORF">Tci_172855</name>
</gene>
<evidence type="ECO:0000256" key="1">
    <source>
        <dbReference type="ARBA" id="ARBA00022679"/>
    </source>
</evidence>
<dbReference type="SUPFAM" id="SSF56672">
    <property type="entry name" value="DNA/RNA polymerases"/>
    <property type="match status" value="1"/>
</dbReference>
<dbReference type="EMBL" id="BKCJ010041849">
    <property type="protein sequence ID" value="GEW00879.1"/>
    <property type="molecule type" value="Genomic_DNA"/>
</dbReference>
<keyword evidence="5" id="KW-0378">Hydrolase</keyword>
<evidence type="ECO:0000256" key="3">
    <source>
        <dbReference type="ARBA" id="ARBA00022722"/>
    </source>
</evidence>
<dbReference type="Pfam" id="PF02358">
    <property type="entry name" value="Trehalose_PPase"/>
    <property type="match status" value="1"/>
</dbReference>
<dbReference type="InterPro" id="IPR041373">
    <property type="entry name" value="RT_RNaseH"/>
</dbReference>
<keyword evidence="1" id="KW-0808">Transferase</keyword>
<evidence type="ECO:0000313" key="11">
    <source>
        <dbReference type="EMBL" id="GEW00879.1"/>
    </source>
</evidence>
<organism evidence="11">
    <name type="scientific">Tanacetum cinerariifolium</name>
    <name type="common">Dalmatian daisy</name>
    <name type="synonym">Chrysanthemum cinerariifolium</name>
    <dbReference type="NCBI Taxonomy" id="118510"/>
    <lineage>
        <taxon>Eukaryota</taxon>
        <taxon>Viridiplantae</taxon>
        <taxon>Streptophyta</taxon>
        <taxon>Embryophyta</taxon>
        <taxon>Tracheophyta</taxon>
        <taxon>Spermatophyta</taxon>
        <taxon>Magnoliopsida</taxon>
        <taxon>eudicotyledons</taxon>
        <taxon>Gunneridae</taxon>
        <taxon>Pentapetalae</taxon>
        <taxon>asterids</taxon>
        <taxon>campanulids</taxon>
        <taxon>Asterales</taxon>
        <taxon>Asteraceae</taxon>
        <taxon>Asteroideae</taxon>
        <taxon>Anthemideae</taxon>
        <taxon>Anthemidinae</taxon>
        <taxon>Tanacetum</taxon>
    </lineage>
</organism>
<protein>
    <submittedName>
        <fullName evidence="11">Reverse transcriptase domain-containing protein</fullName>
    </submittedName>
</protein>
<evidence type="ECO:0000256" key="5">
    <source>
        <dbReference type="ARBA" id="ARBA00022801"/>
    </source>
</evidence>
<dbReference type="Gene3D" id="3.30.70.270">
    <property type="match status" value="2"/>
</dbReference>